<evidence type="ECO:0000256" key="2">
    <source>
        <dbReference type="ARBA" id="ARBA00007661"/>
    </source>
</evidence>
<dbReference type="GO" id="GO:0004420">
    <property type="term" value="F:hydroxymethylglutaryl-CoA reductase (NADPH) activity"/>
    <property type="evidence" value="ECO:0007669"/>
    <property type="project" value="UniProtKB-EC"/>
</dbReference>
<dbReference type="InterPro" id="IPR004554">
    <property type="entry name" value="HMG_CoA_Rdtase_eu_arc"/>
</dbReference>
<feature type="transmembrane region" description="Helical" evidence="9">
    <location>
        <begin position="274"/>
        <end position="296"/>
    </location>
</feature>
<feature type="transmembrane region" description="Helical" evidence="9">
    <location>
        <begin position="246"/>
        <end position="267"/>
    </location>
</feature>
<reference evidence="12" key="1">
    <citation type="journal article" date="2014" name="Genome Announc.">
        <title>De novo whole-genome sequence and genome annotation of Lichtheimia ramosa.</title>
        <authorList>
            <person name="Linde J."/>
            <person name="Schwartze V."/>
            <person name="Binder U."/>
            <person name="Lass-Florl C."/>
            <person name="Voigt K."/>
            <person name="Horn F."/>
        </authorList>
    </citation>
    <scope>NUCLEOTIDE SEQUENCE</scope>
    <source>
        <strain evidence="12">JMRC FSU:6197</strain>
    </source>
</reference>
<evidence type="ECO:0000256" key="10">
    <source>
        <dbReference type="SAM" id="MobiDB-lite"/>
    </source>
</evidence>
<dbReference type="InterPro" id="IPR000731">
    <property type="entry name" value="SSD"/>
</dbReference>
<comment type="catalytic activity">
    <reaction evidence="9">
        <text>(R)-mevalonate + 2 NADP(+) + CoA = (3S)-3-hydroxy-3-methylglutaryl-CoA + 2 NADPH + 2 H(+)</text>
        <dbReference type="Rhea" id="RHEA:15989"/>
        <dbReference type="ChEBI" id="CHEBI:15378"/>
        <dbReference type="ChEBI" id="CHEBI:36464"/>
        <dbReference type="ChEBI" id="CHEBI:43074"/>
        <dbReference type="ChEBI" id="CHEBI:57287"/>
        <dbReference type="ChEBI" id="CHEBI:57783"/>
        <dbReference type="ChEBI" id="CHEBI:58349"/>
        <dbReference type="EC" id="1.1.1.34"/>
    </reaction>
</comment>
<dbReference type="PROSITE" id="PS00318">
    <property type="entry name" value="HMG_COA_REDUCTASE_2"/>
    <property type="match status" value="1"/>
</dbReference>
<dbReference type="OrthoDB" id="310654at2759"/>
<dbReference type="InterPro" id="IPR002202">
    <property type="entry name" value="HMG_CoA_Rdtase"/>
</dbReference>
<dbReference type="PANTHER" id="PTHR10572:SF24">
    <property type="entry name" value="3-HYDROXY-3-METHYLGLUTARYL-COENZYME A REDUCTASE"/>
    <property type="match status" value="1"/>
</dbReference>
<comment type="similarity">
    <text evidence="2 9">Belongs to the HMG-CoA reductase family.</text>
</comment>
<dbReference type="InterPro" id="IPR023074">
    <property type="entry name" value="HMG_CoA_Rdtase_cat_sf"/>
</dbReference>
<evidence type="ECO:0000313" key="12">
    <source>
        <dbReference type="EMBL" id="CDS03079.1"/>
    </source>
</evidence>
<evidence type="ECO:0000256" key="5">
    <source>
        <dbReference type="ARBA" id="ARBA00022857"/>
    </source>
</evidence>
<evidence type="ECO:0000256" key="3">
    <source>
        <dbReference type="ARBA" id="ARBA00022692"/>
    </source>
</evidence>
<dbReference type="SUPFAM" id="SSF55035">
    <property type="entry name" value="NAD-binding domain of HMG-CoA reductase"/>
    <property type="match status" value="1"/>
</dbReference>
<dbReference type="PROSITE" id="PS01192">
    <property type="entry name" value="HMG_COA_REDUCTASE_3"/>
    <property type="match status" value="1"/>
</dbReference>
<dbReference type="CDD" id="cd00643">
    <property type="entry name" value="HMG-CoA_reductase_classI"/>
    <property type="match status" value="1"/>
</dbReference>
<keyword evidence="5 9" id="KW-0521">NADP</keyword>
<sequence>MARQDTLTLRPLSTLLGRAIRQSAMVSIRNPIEMVVAVLLLASFSYFTLLARTSDILSGTSNTQQRLYPTTVVYPTSSSSSMTLNHSSIQKHSLENALRVHLIQIAVSDPSHNSTSMARFKHAIMHQIAVPDDDYAEHQFSYSHDLCYQPFGSNHGCSELSSPTTMRDNDSTKVTLWYAVDGTSSFRRDLVRQWTHKIQQLPPIGNLLSQDNQEKKENVLAWAFTIIRNVVLRIHELIEVADNVDIMVILAGYLMMVFTFVSLYINMRRMGSRYTLATAVIANGLFAFMLALWSVHVLDVEPSPVVLAEAIPFLVVTIGFERHYKLTKRVMEFSREKPLTRQDVRHTILRAVDTVALPIVRDCGIEITVLSLGAKSGIAGLREFCFLSVMLLAFDLVMLFTWYTAVLTLKLELTRIREISGEKSSTSEMSFIRRTMVMALSDDTNTGAATCRDGVLQQKSDSSVIGRLKLTMIVVFVAMHVFEFCTAFQSGTQVDVNDEPVAHVLSQLQELHQASNASSRPLVIQVAPPLRFQVASSRLLSTNSLLPESIIQSFETLSDIYTVYLQHPVISQWLALGLFVSLFLNTYLFNVAKQPKQYAPEQRSIIDQHQHQHPSNKPSTPSSCITKRSIDESLRLLNITPDALDDEEVIQLVQANKLAPYSLEKTLGNFERAVFIRRCLISRASVTKTLESSILPLKDYNYERVFGACCENVIGYIPIPVGVAGPLRIDGNDIHIPMATTEGCLVASTARGCKAINQGSGATTIVTAEGMSRGPCLSFSSVTRAGECKHWIEHEGNPILTEAFNSTSRFARLRQLKVTLAGKLVYVRFTTTTGDAMGMNMISKGCEKALDVLGEHFSDMQIVSLSGNYCTDKKPAAINWIEGRGKSVVAEAVIPGTVVEKVLKTTVSAIVELNVSKNLVGSAMAGSVGGFNAHAANILTAIYLASGQDPAQNVESSNCITLMDAVNDGKDLHVSCTMPSIEVGTVGGGTMLPAQQAILDMLGVRGPHPTIPGNNARYLARIICAAVMAGELSLCAALAAGHLVKAHMAHNRASSSGTCIRS</sequence>
<dbReference type="PROSITE" id="PS50156">
    <property type="entry name" value="SSD"/>
    <property type="match status" value="1"/>
</dbReference>
<feature type="domain" description="SSD" evidence="11">
    <location>
        <begin position="245"/>
        <end position="409"/>
    </location>
</feature>
<dbReference type="UniPathway" id="UPA00058">
    <property type="reaction ID" value="UER00103"/>
</dbReference>
<dbReference type="GO" id="GO:0005789">
    <property type="term" value="C:endoplasmic reticulum membrane"/>
    <property type="evidence" value="ECO:0007669"/>
    <property type="project" value="UniProtKB-SubCell"/>
</dbReference>
<dbReference type="EC" id="1.1.1.34" evidence="9"/>
<protein>
    <recommendedName>
        <fullName evidence="9">3-hydroxy-3-methylglutaryl coenzyme A reductase</fullName>
        <shortName evidence="9">HMG-CoA reductase</shortName>
        <ecNumber evidence="9">1.1.1.34</ecNumber>
    </recommendedName>
</protein>
<gene>
    <name evidence="12" type="ORF">LRAMOSA00481</name>
</gene>
<organism evidence="12">
    <name type="scientific">Lichtheimia ramosa</name>
    <dbReference type="NCBI Taxonomy" id="688394"/>
    <lineage>
        <taxon>Eukaryota</taxon>
        <taxon>Fungi</taxon>
        <taxon>Fungi incertae sedis</taxon>
        <taxon>Mucoromycota</taxon>
        <taxon>Mucoromycotina</taxon>
        <taxon>Mucoromycetes</taxon>
        <taxon>Mucorales</taxon>
        <taxon>Lichtheimiaceae</taxon>
        <taxon>Lichtheimia</taxon>
    </lineage>
</organism>
<feature type="transmembrane region" description="Helical" evidence="9">
    <location>
        <begin position="31"/>
        <end position="51"/>
    </location>
</feature>
<evidence type="ECO:0000256" key="8">
    <source>
        <dbReference type="ARBA" id="ARBA00023136"/>
    </source>
</evidence>
<comment type="subcellular location">
    <subcellularLocation>
        <location evidence="1 9">Endoplasmic reticulum membrane</location>
        <topology evidence="1 9">Multi-pass membrane protein</topology>
    </subcellularLocation>
</comment>
<evidence type="ECO:0000256" key="7">
    <source>
        <dbReference type="ARBA" id="ARBA00023002"/>
    </source>
</evidence>
<dbReference type="Gene3D" id="1.10.3270.10">
    <property type="entry name" value="HMGR, N-terminal domain"/>
    <property type="match status" value="1"/>
</dbReference>
<feature type="transmembrane region" description="Helical" evidence="9">
    <location>
        <begin position="384"/>
        <end position="405"/>
    </location>
</feature>
<dbReference type="EMBL" id="LK023313">
    <property type="protein sequence ID" value="CDS03079.1"/>
    <property type="molecule type" value="Genomic_DNA"/>
</dbReference>
<accession>A0A077W957</accession>
<feature type="transmembrane region" description="Helical" evidence="9">
    <location>
        <begin position="302"/>
        <end position="320"/>
    </location>
</feature>
<evidence type="ECO:0000256" key="6">
    <source>
        <dbReference type="ARBA" id="ARBA00022989"/>
    </source>
</evidence>
<proteinExistence type="inferred from homology"/>
<dbReference type="PROSITE" id="PS00066">
    <property type="entry name" value="HMG_COA_REDUCTASE_1"/>
    <property type="match status" value="1"/>
</dbReference>
<dbReference type="Gene3D" id="3.30.70.420">
    <property type="entry name" value="Hydroxymethylglutaryl-CoA reductase, class I/II, NAD/NADP-binding domain"/>
    <property type="match status" value="1"/>
</dbReference>
<feature type="compositionally biased region" description="Polar residues" evidence="10">
    <location>
        <begin position="613"/>
        <end position="624"/>
    </location>
</feature>
<evidence type="ECO:0000256" key="4">
    <source>
        <dbReference type="ARBA" id="ARBA00022824"/>
    </source>
</evidence>
<dbReference type="Gene3D" id="3.90.770.10">
    <property type="entry name" value="3-hydroxy-3-methylglutaryl-coenzyme A Reductase, Chain A, domain 2"/>
    <property type="match status" value="1"/>
</dbReference>
<feature type="region of interest" description="Disordered" evidence="10">
    <location>
        <begin position="600"/>
        <end position="624"/>
    </location>
</feature>
<dbReference type="GO" id="GO:0015936">
    <property type="term" value="P:coenzyme A metabolic process"/>
    <property type="evidence" value="ECO:0007669"/>
    <property type="project" value="InterPro"/>
</dbReference>
<keyword evidence="3 9" id="KW-0812">Transmembrane</keyword>
<dbReference type="SUPFAM" id="SSF56542">
    <property type="entry name" value="Substrate-binding domain of HMG-CoA reductase"/>
    <property type="match status" value="1"/>
</dbReference>
<dbReference type="InterPro" id="IPR009029">
    <property type="entry name" value="HMG_CoA_Rdtase_sub-bd_dom_sf"/>
</dbReference>
<dbReference type="InterPro" id="IPR009023">
    <property type="entry name" value="HMG_CoA_Rdtase_NAD(P)-bd_sf"/>
</dbReference>
<name>A0A077W957_9FUNG</name>
<dbReference type="PANTHER" id="PTHR10572">
    <property type="entry name" value="3-HYDROXY-3-METHYLGLUTARYL-COENZYME A REDUCTASE"/>
    <property type="match status" value="1"/>
</dbReference>
<dbReference type="PROSITE" id="PS50065">
    <property type="entry name" value="HMG_COA_REDUCTASE_4"/>
    <property type="match status" value="1"/>
</dbReference>
<keyword evidence="8 9" id="KW-0472">Membrane</keyword>
<evidence type="ECO:0000256" key="1">
    <source>
        <dbReference type="ARBA" id="ARBA00004477"/>
    </source>
</evidence>
<keyword evidence="6 9" id="KW-1133">Transmembrane helix</keyword>
<dbReference type="GO" id="GO:0008299">
    <property type="term" value="P:isoprenoid biosynthetic process"/>
    <property type="evidence" value="ECO:0007669"/>
    <property type="project" value="InterPro"/>
</dbReference>
<dbReference type="Pfam" id="PF12349">
    <property type="entry name" value="Sterol-sensing"/>
    <property type="match status" value="1"/>
</dbReference>
<dbReference type="PRINTS" id="PR00071">
    <property type="entry name" value="HMGCOARDTASE"/>
</dbReference>
<dbReference type="FunFam" id="3.30.70.420:FF:000001">
    <property type="entry name" value="3-hydroxy-3-methylglutaryl coenzyme A reductase"/>
    <property type="match status" value="1"/>
</dbReference>
<comment type="pathway">
    <text evidence="9">Metabolic intermediate biosynthesis; (R)-mevalonate biosynthesis; (R)-mevalonate from acetyl-CoA: step 3/3.</text>
</comment>
<dbReference type="FunFam" id="1.10.3270.10:FF:000001">
    <property type="entry name" value="3-hydroxy-3-methylglutaryl coenzyme A reductase"/>
    <property type="match status" value="1"/>
</dbReference>
<dbReference type="InterPro" id="IPR023076">
    <property type="entry name" value="HMG_CoA_Rdtase_CS"/>
</dbReference>
<dbReference type="Pfam" id="PF00368">
    <property type="entry name" value="HMG-CoA_red"/>
    <property type="match status" value="1"/>
</dbReference>
<dbReference type="GO" id="GO:0006696">
    <property type="term" value="P:ergosterol biosynthetic process"/>
    <property type="evidence" value="ECO:0007669"/>
    <property type="project" value="TreeGrafter"/>
</dbReference>
<dbReference type="InterPro" id="IPR053958">
    <property type="entry name" value="HMGCR/SNAP/NPC1-like_SSD"/>
</dbReference>
<evidence type="ECO:0000259" key="11">
    <source>
        <dbReference type="PROSITE" id="PS50156"/>
    </source>
</evidence>
<dbReference type="FunFam" id="3.90.770.10:FF:000001">
    <property type="entry name" value="3-hydroxy-3-methylglutaryl coenzyme A reductase"/>
    <property type="match status" value="1"/>
</dbReference>
<dbReference type="AlphaFoldDB" id="A0A077W957"/>
<keyword evidence="7 9" id="KW-0560">Oxidoreductase</keyword>
<dbReference type="InterPro" id="IPR023282">
    <property type="entry name" value="HMG_CoA_Rdtase_N"/>
</dbReference>
<dbReference type="GO" id="GO:0005778">
    <property type="term" value="C:peroxisomal membrane"/>
    <property type="evidence" value="ECO:0007669"/>
    <property type="project" value="TreeGrafter"/>
</dbReference>
<evidence type="ECO:0000256" key="9">
    <source>
        <dbReference type="RuleBase" id="RU361219"/>
    </source>
</evidence>
<keyword evidence="4 9" id="KW-0256">Endoplasmic reticulum</keyword>
<dbReference type="NCBIfam" id="TIGR00533">
    <property type="entry name" value="HMG_CoA_R_NADP"/>
    <property type="match status" value="1"/>
</dbReference>